<evidence type="ECO:0000313" key="3">
    <source>
        <dbReference type="EMBL" id="PTE21367.1"/>
    </source>
</evidence>
<dbReference type="Pfam" id="PF07331">
    <property type="entry name" value="TctB"/>
    <property type="match status" value="1"/>
</dbReference>
<dbReference type="Proteomes" id="UP000241010">
    <property type="component" value="Unassembled WGS sequence"/>
</dbReference>
<sequence length="163" mass="17143">MSLHFPEKPRRPDGAAFVIAAGLAALGALLVWEGNRLPQLGGYAGVGPADVPKLVGWCLVALAGWTVVAAFRGAFPERPRQQVPPLLWIIGGLAAQLVLLPMAGFSIATGILFACTARGFGKRQLWISLPVGLAFSLAVYGVFDRVLELNLPAGLPETLLYGG</sequence>
<evidence type="ECO:0000259" key="2">
    <source>
        <dbReference type="Pfam" id="PF07331"/>
    </source>
</evidence>
<feature type="domain" description="DUF1468" evidence="2">
    <location>
        <begin position="18"/>
        <end position="152"/>
    </location>
</feature>
<keyword evidence="1" id="KW-0472">Membrane</keyword>
<dbReference type="InterPro" id="IPR009936">
    <property type="entry name" value="DUF1468"/>
</dbReference>
<keyword evidence="4" id="KW-1185">Reference proteome</keyword>
<proteinExistence type="predicted"/>
<keyword evidence="1" id="KW-1133">Transmembrane helix</keyword>
<gene>
    <name evidence="3" type="ORF">C5F48_12635</name>
</gene>
<dbReference type="RefSeq" id="WP_107664270.1">
    <property type="nucleotide sequence ID" value="NZ_PZKG01000053.1"/>
</dbReference>
<feature type="transmembrane region" description="Helical" evidence="1">
    <location>
        <begin position="54"/>
        <end position="75"/>
    </location>
</feature>
<dbReference type="OrthoDB" id="7347328at2"/>
<dbReference type="AlphaFoldDB" id="A0A2T4JU72"/>
<accession>A0A2T4JU72</accession>
<evidence type="ECO:0000313" key="4">
    <source>
        <dbReference type="Proteomes" id="UP000241010"/>
    </source>
</evidence>
<keyword evidence="1" id="KW-0812">Transmembrane</keyword>
<evidence type="ECO:0000256" key="1">
    <source>
        <dbReference type="SAM" id="Phobius"/>
    </source>
</evidence>
<feature type="transmembrane region" description="Helical" evidence="1">
    <location>
        <begin position="87"/>
        <end position="113"/>
    </location>
</feature>
<feature type="transmembrane region" description="Helical" evidence="1">
    <location>
        <begin position="15"/>
        <end position="33"/>
    </location>
</feature>
<comment type="caution">
    <text evidence="3">The sequence shown here is derived from an EMBL/GenBank/DDBJ whole genome shotgun (WGS) entry which is preliminary data.</text>
</comment>
<dbReference type="EMBL" id="PZKG01000053">
    <property type="protein sequence ID" value="PTE21367.1"/>
    <property type="molecule type" value="Genomic_DNA"/>
</dbReference>
<reference evidence="3 4" key="1">
    <citation type="submission" date="2018-03" db="EMBL/GenBank/DDBJ databases">
        <title>Cereibacter changlensis.</title>
        <authorList>
            <person name="Meyer T.E."/>
            <person name="Miller S."/>
            <person name="Lodha T."/>
            <person name="Gandham S."/>
            <person name="Chintalapati S."/>
            <person name="Chintalapati V.R."/>
        </authorList>
    </citation>
    <scope>NUCLEOTIDE SEQUENCE [LARGE SCALE GENOMIC DNA]</scope>
    <source>
        <strain evidence="3 4">JA139</strain>
    </source>
</reference>
<organism evidence="3 4">
    <name type="scientific">Cereibacter changlensis JA139</name>
    <dbReference type="NCBI Taxonomy" id="1188249"/>
    <lineage>
        <taxon>Bacteria</taxon>
        <taxon>Pseudomonadati</taxon>
        <taxon>Pseudomonadota</taxon>
        <taxon>Alphaproteobacteria</taxon>
        <taxon>Rhodobacterales</taxon>
        <taxon>Paracoccaceae</taxon>
        <taxon>Cereibacter</taxon>
    </lineage>
</organism>
<name>A0A2T4JU72_9RHOB</name>
<protein>
    <submittedName>
        <fullName evidence="3">Tripartite tricarboxylate transporter TctB family protein</fullName>
    </submittedName>
</protein>
<feature type="transmembrane region" description="Helical" evidence="1">
    <location>
        <begin position="125"/>
        <end position="143"/>
    </location>
</feature>